<sequence>MSEDIVIIGAGHAAGQLLVTLKQKEFSGKITLIGEEAYYPYKRPPLSKTYLADELTLDRLFVKPPSFYEDTQTSVLLNTKVSFVDRSNKVVQTKDGKHITYDKLIFATGARPRKINLPGSNLKGIFYLRNIDHVKRIKSKLSPDSVITIVGAGYIGLEVAAVAAKIGAEVTVIEAKDRVMNRVVSKEISNFYENEHKKHGVKIILSAKIDAFLGNKNVTSVKLSDGKTIKTNIVIIGIGAIPNTEIAAQTNLGIDDGIIVNSRCLTEDPHIYAIGDCTSHPNALLGKSIRLESVHNAVEQAKIAAENICGIDNHYKSIPWFWSDQYDIKLQIAGLSYKYDETVIRGKIESRSFSCIYIKDQFIIAIDSINNPGDFLQGKLLIENKTKIDRNTLSNPKIMLKDM</sequence>
<organism evidence="7">
    <name type="scientific">marine metagenome</name>
    <dbReference type="NCBI Taxonomy" id="408172"/>
    <lineage>
        <taxon>unclassified sequences</taxon>
        <taxon>metagenomes</taxon>
        <taxon>ecological metagenomes</taxon>
    </lineage>
</organism>
<evidence type="ECO:0000256" key="3">
    <source>
        <dbReference type="ARBA" id="ARBA00022827"/>
    </source>
</evidence>
<dbReference type="InterPro" id="IPR016156">
    <property type="entry name" value="FAD/NAD-linked_Rdtase_dimer_sf"/>
</dbReference>
<evidence type="ECO:0008006" key="8">
    <source>
        <dbReference type="Google" id="ProtNLM"/>
    </source>
</evidence>
<evidence type="ECO:0000256" key="1">
    <source>
        <dbReference type="ARBA" id="ARBA00001974"/>
    </source>
</evidence>
<name>A0A381P6L3_9ZZZZ</name>
<evidence type="ECO:0000256" key="2">
    <source>
        <dbReference type="ARBA" id="ARBA00022630"/>
    </source>
</evidence>
<evidence type="ECO:0000256" key="4">
    <source>
        <dbReference type="ARBA" id="ARBA00023002"/>
    </source>
</evidence>
<dbReference type="PRINTS" id="PR00411">
    <property type="entry name" value="PNDRDTASEI"/>
</dbReference>
<evidence type="ECO:0000259" key="6">
    <source>
        <dbReference type="Pfam" id="PF14759"/>
    </source>
</evidence>
<dbReference type="PANTHER" id="PTHR43557">
    <property type="entry name" value="APOPTOSIS-INDUCING FACTOR 1"/>
    <property type="match status" value="1"/>
</dbReference>
<proteinExistence type="predicted"/>
<dbReference type="InterPro" id="IPR050446">
    <property type="entry name" value="FAD-oxidoreductase/Apoptosis"/>
</dbReference>
<dbReference type="InterPro" id="IPR028202">
    <property type="entry name" value="Reductase_C"/>
</dbReference>
<keyword evidence="4" id="KW-0560">Oxidoreductase</keyword>
<dbReference type="SUPFAM" id="SSF51905">
    <property type="entry name" value="FAD/NAD(P)-binding domain"/>
    <property type="match status" value="2"/>
</dbReference>
<evidence type="ECO:0000259" key="5">
    <source>
        <dbReference type="Pfam" id="PF07992"/>
    </source>
</evidence>
<dbReference type="PANTHER" id="PTHR43557:SF2">
    <property type="entry name" value="RIESKE DOMAIN-CONTAINING PROTEIN-RELATED"/>
    <property type="match status" value="1"/>
</dbReference>
<dbReference type="PRINTS" id="PR00368">
    <property type="entry name" value="FADPNR"/>
</dbReference>
<protein>
    <recommendedName>
        <fullName evidence="8">FAD/NAD(P)-binding domain-containing protein</fullName>
    </recommendedName>
</protein>
<dbReference type="InterPro" id="IPR036188">
    <property type="entry name" value="FAD/NAD-bd_sf"/>
</dbReference>
<dbReference type="GO" id="GO:0016651">
    <property type="term" value="F:oxidoreductase activity, acting on NAD(P)H"/>
    <property type="evidence" value="ECO:0007669"/>
    <property type="project" value="TreeGrafter"/>
</dbReference>
<keyword evidence="3" id="KW-0274">FAD</keyword>
<feature type="domain" description="Reductase C-terminal" evidence="6">
    <location>
        <begin position="320"/>
        <end position="402"/>
    </location>
</feature>
<dbReference type="Gene3D" id="3.50.50.60">
    <property type="entry name" value="FAD/NAD(P)-binding domain"/>
    <property type="match status" value="2"/>
</dbReference>
<dbReference type="Pfam" id="PF07992">
    <property type="entry name" value="Pyr_redox_2"/>
    <property type="match status" value="1"/>
</dbReference>
<accession>A0A381P6L3</accession>
<keyword evidence="2" id="KW-0285">Flavoprotein</keyword>
<feature type="domain" description="FAD/NAD(P)-binding" evidence="5">
    <location>
        <begin position="4"/>
        <end position="301"/>
    </location>
</feature>
<dbReference type="InterPro" id="IPR023753">
    <property type="entry name" value="FAD/NAD-binding_dom"/>
</dbReference>
<dbReference type="EMBL" id="UINC01000880">
    <property type="protein sequence ID" value="SUZ62591.1"/>
    <property type="molecule type" value="Genomic_DNA"/>
</dbReference>
<comment type="cofactor">
    <cofactor evidence="1">
        <name>FAD</name>
        <dbReference type="ChEBI" id="CHEBI:57692"/>
    </cofactor>
</comment>
<gene>
    <name evidence="7" type="ORF">METZ01_LOCUS15445</name>
</gene>
<dbReference type="Pfam" id="PF14759">
    <property type="entry name" value="Reductase_C"/>
    <property type="match status" value="1"/>
</dbReference>
<evidence type="ECO:0000313" key="7">
    <source>
        <dbReference type="EMBL" id="SUZ62591.1"/>
    </source>
</evidence>
<dbReference type="AlphaFoldDB" id="A0A381P6L3"/>
<dbReference type="GO" id="GO:0005737">
    <property type="term" value="C:cytoplasm"/>
    <property type="evidence" value="ECO:0007669"/>
    <property type="project" value="TreeGrafter"/>
</dbReference>
<dbReference type="SUPFAM" id="SSF55424">
    <property type="entry name" value="FAD/NAD-linked reductases, dimerisation (C-terminal) domain"/>
    <property type="match status" value="1"/>
</dbReference>
<reference evidence="7" key="1">
    <citation type="submission" date="2018-05" db="EMBL/GenBank/DDBJ databases">
        <authorList>
            <person name="Lanie J.A."/>
            <person name="Ng W.-L."/>
            <person name="Kazmierczak K.M."/>
            <person name="Andrzejewski T.M."/>
            <person name="Davidsen T.M."/>
            <person name="Wayne K.J."/>
            <person name="Tettelin H."/>
            <person name="Glass J.I."/>
            <person name="Rusch D."/>
            <person name="Podicherti R."/>
            <person name="Tsui H.-C.T."/>
            <person name="Winkler M.E."/>
        </authorList>
    </citation>
    <scope>NUCLEOTIDE SEQUENCE</scope>
</reference>
<dbReference type="Gene3D" id="3.30.390.30">
    <property type="match status" value="1"/>
</dbReference>